<dbReference type="EMBL" id="KV878892">
    <property type="protein sequence ID" value="OJJ86513.1"/>
    <property type="molecule type" value="Genomic_DNA"/>
</dbReference>
<protein>
    <recommendedName>
        <fullName evidence="8">Ras-GEF domain-containing protein</fullName>
    </recommendedName>
</protein>
<feature type="compositionally biased region" description="Polar residues" evidence="3">
    <location>
        <begin position="23"/>
        <end position="37"/>
    </location>
</feature>
<dbReference type="InterPro" id="IPR027417">
    <property type="entry name" value="P-loop_NTPase"/>
</dbReference>
<evidence type="ECO:0000259" key="4">
    <source>
        <dbReference type="PROSITE" id="PS50009"/>
    </source>
</evidence>
<gene>
    <name evidence="6" type="ORF">ASPGLDRAFT_1236224</name>
</gene>
<dbReference type="Gene3D" id="3.40.50.300">
    <property type="entry name" value="P-loop containing nucleotide triphosphate hydrolases"/>
    <property type="match status" value="1"/>
</dbReference>
<feature type="compositionally biased region" description="Basic and acidic residues" evidence="3">
    <location>
        <begin position="1"/>
        <end position="13"/>
    </location>
</feature>
<dbReference type="InterPro" id="IPR036964">
    <property type="entry name" value="RASGEF_cat_dom_sf"/>
</dbReference>
<dbReference type="GeneID" id="34456678"/>
<keyword evidence="1 2" id="KW-0344">Guanine-nucleotide releasing factor</keyword>
<evidence type="ECO:0000259" key="5">
    <source>
        <dbReference type="PROSITE" id="PS50212"/>
    </source>
</evidence>
<dbReference type="GO" id="GO:0005085">
    <property type="term" value="F:guanyl-nucleotide exchange factor activity"/>
    <property type="evidence" value="ECO:0007669"/>
    <property type="project" value="UniProtKB-KW"/>
</dbReference>
<dbReference type="Proteomes" id="UP000184300">
    <property type="component" value="Unassembled WGS sequence"/>
</dbReference>
<organism evidence="6 7">
    <name type="scientific">Aspergillus glaucus CBS 516.65</name>
    <dbReference type="NCBI Taxonomy" id="1160497"/>
    <lineage>
        <taxon>Eukaryota</taxon>
        <taxon>Fungi</taxon>
        <taxon>Dikarya</taxon>
        <taxon>Ascomycota</taxon>
        <taxon>Pezizomycotina</taxon>
        <taxon>Eurotiomycetes</taxon>
        <taxon>Eurotiomycetidae</taxon>
        <taxon>Eurotiales</taxon>
        <taxon>Aspergillaceae</taxon>
        <taxon>Aspergillus</taxon>
        <taxon>Aspergillus subgen. Aspergillus</taxon>
    </lineage>
</organism>
<dbReference type="SMART" id="SM00147">
    <property type="entry name" value="RasGEF"/>
    <property type="match status" value="1"/>
</dbReference>
<dbReference type="CDD" id="cd00882">
    <property type="entry name" value="Ras_like_GTPase"/>
    <property type="match status" value="1"/>
</dbReference>
<reference evidence="7" key="1">
    <citation type="journal article" date="2017" name="Genome Biol.">
        <title>Comparative genomics reveals high biological diversity and specific adaptations in the industrially and medically important fungal genus Aspergillus.</title>
        <authorList>
            <person name="de Vries R.P."/>
            <person name="Riley R."/>
            <person name="Wiebenga A."/>
            <person name="Aguilar-Osorio G."/>
            <person name="Amillis S."/>
            <person name="Uchima C.A."/>
            <person name="Anderluh G."/>
            <person name="Asadollahi M."/>
            <person name="Askin M."/>
            <person name="Barry K."/>
            <person name="Battaglia E."/>
            <person name="Bayram O."/>
            <person name="Benocci T."/>
            <person name="Braus-Stromeyer S.A."/>
            <person name="Caldana C."/>
            <person name="Canovas D."/>
            <person name="Cerqueira G.C."/>
            <person name="Chen F."/>
            <person name="Chen W."/>
            <person name="Choi C."/>
            <person name="Clum A."/>
            <person name="Dos Santos R.A."/>
            <person name="Damasio A.R."/>
            <person name="Diallinas G."/>
            <person name="Emri T."/>
            <person name="Fekete E."/>
            <person name="Flipphi M."/>
            <person name="Freyberg S."/>
            <person name="Gallo A."/>
            <person name="Gournas C."/>
            <person name="Habgood R."/>
            <person name="Hainaut M."/>
            <person name="Harispe M.L."/>
            <person name="Henrissat B."/>
            <person name="Hilden K.S."/>
            <person name="Hope R."/>
            <person name="Hossain A."/>
            <person name="Karabika E."/>
            <person name="Karaffa L."/>
            <person name="Karanyi Z."/>
            <person name="Krasevec N."/>
            <person name="Kuo A."/>
            <person name="Kusch H."/>
            <person name="LaButti K."/>
            <person name="Lagendijk E.L."/>
            <person name="Lapidus A."/>
            <person name="Levasseur A."/>
            <person name="Lindquist E."/>
            <person name="Lipzen A."/>
            <person name="Logrieco A.F."/>
            <person name="MacCabe A."/>
            <person name="Maekelae M.R."/>
            <person name="Malavazi I."/>
            <person name="Melin P."/>
            <person name="Meyer V."/>
            <person name="Mielnichuk N."/>
            <person name="Miskei M."/>
            <person name="Molnar A.P."/>
            <person name="Mule G."/>
            <person name="Ngan C.Y."/>
            <person name="Orejas M."/>
            <person name="Orosz E."/>
            <person name="Ouedraogo J.P."/>
            <person name="Overkamp K.M."/>
            <person name="Park H.-S."/>
            <person name="Perrone G."/>
            <person name="Piumi F."/>
            <person name="Punt P.J."/>
            <person name="Ram A.F."/>
            <person name="Ramon A."/>
            <person name="Rauscher S."/>
            <person name="Record E."/>
            <person name="Riano-Pachon D.M."/>
            <person name="Robert V."/>
            <person name="Roehrig J."/>
            <person name="Ruller R."/>
            <person name="Salamov A."/>
            <person name="Salih N.S."/>
            <person name="Samson R.A."/>
            <person name="Sandor E."/>
            <person name="Sanguinetti M."/>
            <person name="Schuetze T."/>
            <person name="Sepcic K."/>
            <person name="Shelest E."/>
            <person name="Sherlock G."/>
            <person name="Sophianopoulou V."/>
            <person name="Squina F.M."/>
            <person name="Sun H."/>
            <person name="Susca A."/>
            <person name="Todd R.B."/>
            <person name="Tsang A."/>
            <person name="Unkles S.E."/>
            <person name="van de Wiele N."/>
            <person name="van Rossen-Uffink D."/>
            <person name="Oliveira J.V."/>
            <person name="Vesth T.C."/>
            <person name="Visser J."/>
            <person name="Yu J.-H."/>
            <person name="Zhou M."/>
            <person name="Andersen M.R."/>
            <person name="Archer D.B."/>
            <person name="Baker S.E."/>
            <person name="Benoit I."/>
            <person name="Brakhage A.A."/>
            <person name="Braus G.H."/>
            <person name="Fischer R."/>
            <person name="Frisvad J.C."/>
            <person name="Goldman G.H."/>
            <person name="Houbraken J."/>
            <person name="Oakley B."/>
            <person name="Pocsi I."/>
            <person name="Scazzocchio C."/>
            <person name="Seiboth B."/>
            <person name="vanKuyk P.A."/>
            <person name="Wortman J."/>
            <person name="Dyer P.S."/>
            <person name="Grigoriev I.V."/>
        </authorList>
    </citation>
    <scope>NUCLEOTIDE SEQUENCE [LARGE SCALE GENOMIC DNA]</scope>
    <source>
        <strain evidence="7">CBS 516.65</strain>
    </source>
</reference>
<feature type="compositionally biased region" description="Polar residues" evidence="3">
    <location>
        <begin position="363"/>
        <end position="379"/>
    </location>
</feature>
<dbReference type="Pfam" id="PF00617">
    <property type="entry name" value="RasGEF"/>
    <property type="match status" value="1"/>
</dbReference>
<feature type="compositionally biased region" description="Polar residues" evidence="3">
    <location>
        <begin position="386"/>
        <end position="395"/>
    </location>
</feature>
<dbReference type="RefSeq" id="XP_022403202.1">
    <property type="nucleotide sequence ID" value="XM_022540417.1"/>
</dbReference>
<dbReference type="OrthoDB" id="28357at2759"/>
<evidence type="ECO:0000256" key="3">
    <source>
        <dbReference type="SAM" id="MobiDB-lite"/>
    </source>
</evidence>
<dbReference type="AlphaFoldDB" id="A0A1L9VRH0"/>
<evidence type="ECO:0000256" key="2">
    <source>
        <dbReference type="PROSITE-ProRule" id="PRU00168"/>
    </source>
</evidence>
<dbReference type="PROSITE" id="PS50212">
    <property type="entry name" value="RASGEF_NTER"/>
    <property type="match status" value="1"/>
</dbReference>
<dbReference type="Gene3D" id="1.10.840.10">
    <property type="entry name" value="Ras guanine-nucleotide exchange factors catalytic domain"/>
    <property type="match status" value="1"/>
</dbReference>
<feature type="compositionally biased region" description="Polar residues" evidence="3">
    <location>
        <begin position="269"/>
        <end position="287"/>
    </location>
</feature>
<feature type="region of interest" description="Disordered" evidence="3">
    <location>
        <begin position="269"/>
        <end position="400"/>
    </location>
</feature>
<feature type="compositionally biased region" description="Low complexity" evidence="3">
    <location>
        <begin position="336"/>
        <end position="349"/>
    </location>
</feature>
<feature type="compositionally biased region" description="Polar residues" evidence="3">
    <location>
        <begin position="595"/>
        <end position="605"/>
    </location>
</feature>
<keyword evidence="7" id="KW-1185">Reference proteome</keyword>
<dbReference type="GO" id="GO:0007265">
    <property type="term" value="P:Ras protein signal transduction"/>
    <property type="evidence" value="ECO:0007669"/>
    <property type="project" value="TreeGrafter"/>
</dbReference>
<dbReference type="InterPro" id="IPR023578">
    <property type="entry name" value="Ras_GEF_dom_sf"/>
</dbReference>
<proteinExistence type="predicted"/>
<dbReference type="PANTHER" id="PTHR23113:SF348">
    <property type="entry name" value="GUANYL-NUCLEOTIDE EXCHANGE FACTOR RASGEF, PUTATIVE (AFU_ORTHOLOGUE AFUA_1G04700)-RELATED"/>
    <property type="match status" value="1"/>
</dbReference>
<feature type="region of interest" description="Disordered" evidence="3">
    <location>
        <begin position="426"/>
        <end position="451"/>
    </location>
</feature>
<dbReference type="CDD" id="cd06224">
    <property type="entry name" value="REM"/>
    <property type="match status" value="1"/>
</dbReference>
<dbReference type="PROSITE" id="PS50009">
    <property type="entry name" value="RASGEF_CAT"/>
    <property type="match status" value="1"/>
</dbReference>
<dbReference type="InterPro" id="IPR001895">
    <property type="entry name" value="RASGEF_cat_dom"/>
</dbReference>
<evidence type="ECO:0000256" key="1">
    <source>
        <dbReference type="ARBA" id="ARBA00022658"/>
    </source>
</evidence>
<dbReference type="STRING" id="1160497.A0A1L9VRH0"/>
<name>A0A1L9VRH0_ASPGL</name>
<dbReference type="Pfam" id="PF00618">
    <property type="entry name" value="RasGEF_N"/>
    <property type="match status" value="1"/>
</dbReference>
<dbReference type="PANTHER" id="PTHR23113">
    <property type="entry name" value="GUANINE NUCLEOTIDE EXCHANGE FACTOR"/>
    <property type="match status" value="1"/>
</dbReference>
<dbReference type="SUPFAM" id="SSF48366">
    <property type="entry name" value="Ras GEF"/>
    <property type="match status" value="1"/>
</dbReference>
<dbReference type="SUPFAM" id="SSF52540">
    <property type="entry name" value="P-loop containing nucleoside triphosphate hydrolases"/>
    <property type="match status" value="1"/>
</dbReference>
<evidence type="ECO:0008006" key="8">
    <source>
        <dbReference type="Google" id="ProtNLM"/>
    </source>
</evidence>
<feature type="domain" description="N-terminal Ras-GEF" evidence="5">
    <location>
        <begin position="446"/>
        <end position="571"/>
    </location>
</feature>
<dbReference type="InterPro" id="IPR000651">
    <property type="entry name" value="Ras-like_Gua-exchang_fac_N"/>
</dbReference>
<dbReference type="InterPro" id="IPR008937">
    <property type="entry name" value="Ras-like_GEF"/>
</dbReference>
<feature type="compositionally biased region" description="Low complexity" evidence="3">
    <location>
        <begin position="305"/>
        <end position="319"/>
    </location>
</feature>
<feature type="region of interest" description="Disordered" evidence="3">
    <location>
        <begin position="1"/>
        <end position="41"/>
    </location>
</feature>
<dbReference type="VEuPathDB" id="FungiDB:ASPGLDRAFT_1236224"/>
<evidence type="ECO:0000313" key="6">
    <source>
        <dbReference type="EMBL" id="OJJ86513.1"/>
    </source>
</evidence>
<accession>A0A1L9VRH0</accession>
<dbReference type="GO" id="GO:0005886">
    <property type="term" value="C:plasma membrane"/>
    <property type="evidence" value="ECO:0007669"/>
    <property type="project" value="TreeGrafter"/>
</dbReference>
<evidence type="ECO:0000313" key="7">
    <source>
        <dbReference type="Proteomes" id="UP000184300"/>
    </source>
</evidence>
<feature type="region of interest" description="Disordered" evidence="3">
    <location>
        <begin position="590"/>
        <end position="625"/>
    </location>
</feature>
<feature type="domain" description="Ras-GEF" evidence="4">
    <location>
        <begin position="701"/>
        <end position="939"/>
    </location>
</feature>
<dbReference type="Gene3D" id="1.20.870.10">
    <property type="entry name" value="Son of sevenless (SoS) protein Chain: S domain 1"/>
    <property type="match status" value="1"/>
</dbReference>
<sequence length="954" mass="105316">MTFQQIRRERASSDKAQGLPSVSVPQRPSLPSRTNSAPVGALFQLDSSSKMTSMTTKDAGLKKLVRQQTVPEEEMLSTTGSPTAIAQRVSDESLVKPDLPHVTIAVAGCDGAGKTTFITSALDMRQPFKGRQTTKKMSLDGSVYLVRVLELSTTEITPDPKGPVWPRFGSDPSPPTIDGVLVLHDITQPSTFLETAKLLDSVAASSLPFVVLASKSDVVPTHNGVRDPVLERYEIHKATPESPRSQKMCIALVLRSVVNNKRDIALSHNGQANKAVTGNSSQTSLQANPPIAHGFPHHARANQEPAAGGPTTTSSTAPAQGVDGSGEISRPTDQLNTSSGATNTGATSNVSSNNAHGSFRYARSNSNPMRPQTPPSGTLLNPRDPSASNGSSPNKDLNRQQRLHSEWRNSGGSDAFDNFLAMEEEIDGPRSAPPSPDGSRDKPNDGTSSDVGYTFDGLVDRLVSQPVSRQDSKFAAIFLCLYRKFAAPAQLLNALIKRFDRNEKNNTDQLSRIADQLQLLNVMAQWVSEYPGDLAHPRTRKRIVDFVSALERSHFYMFAAKEVSSYLEIPAEDDDVGWPFSDRGIEELNIPDTPLVSSGRNSPSTFLGGPTPTPQEEEEEEEEDPIYNLSAVDLSEGLTDPSMKLSGPPSSSSLVEKPGSIVSQSFTLLSTEAAQKEAPHLELSPMIPISKIVWRQFMDFSDEDVARELTRIDWVMFNSFRPRDLVRHVSISGPDKDKIKSLQNVNRMIKQFNHLAFFVASMILLRDKPKHRARALERFMNIALKLRRLNNYNSLGAVIAGINGTPVHRLSQTRDQVPVQVQKDFMRLVILMGTQKSHFAYRLAWDNSFSERIPFLPLHRRDLVSAEEGNKTFIGECKSRINWKKFEVMGEVVLCIQRSQKTPYSQMHRYDDIQRLTLDIKLAGDEEELYARSMHVEPSAGGETGRKKFGWLRS</sequence>
<feature type="compositionally biased region" description="Acidic residues" evidence="3">
    <location>
        <begin position="615"/>
        <end position="625"/>
    </location>
</feature>